<protein>
    <submittedName>
        <fullName evidence="1">Uncharacterized protein</fullName>
    </submittedName>
</protein>
<dbReference type="GeneID" id="20284106"/>
<name>A0A067YXI8_9CAUD</name>
<organism evidence="1 2">
    <name type="scientific">Escherichia phage vB_EcoS_AHP42</name>
    <dbReference type="NCBI Taxonomy" id="1416028"/>
    <lineage>
        <taxon>Viruses</taxon>
        <taxon>Duplodnaviria</taxon>
        <taxon>Heunggongvirae</taxon>
        <taxon>Uroviricota</taxon>
        <taxon>Caudoviricetes</taxon>
        <taxon>Drexlerviridae</taxon>
        <taxon>Rogunavirinae</taxon>
        <taxon>Rogunavirus</taxon>
        <taxon>Rogunavirus AHP42</taxon>
    </lineage>
</organism>
<sequence>MHIDIDRVQKWWIHWLQELHSVSMRRTESQDVFRCVLRRYTDSTNNQN</sequence>
<dbReference type="EMBL" id="KF771237">
    <property type="protein sequence ID" value="AHI60574.1"/>
    <property type="molecule type" value="Genomic_DNA"/>
</dbReference>
<accession>A0A067YXI8</accession>
<gene>
    <name evidence="1" type="ORF">AHP42_28</name>
</gene>
<evidence type="ECO:0000313" key="2">
    <source>
        <dbReference type="Proteomes" id="UP000028463"/>
    </source>
</evidence>
<dbReference type="Proteomes" id="UP000028463">
    <property type="component" value="Segment"/>
</dbReference>
<dbReference type="OrthoDB" id="40693at10239"/>
<dbReference type="RefSeq" id="YP_009056544.1">
    <property type="nucleotide sequence ID" value="NC_024793.1"/>
</dbReference>
<dbReference type="KEGG" id="vg:20284106"/>
<proteinExistence type="predicted"/>
<reference evidence="1 2" key="1">
    <citation type="journal article" date="2014" name="PLoS ONE">
        <title>Four Escherichia coli O157:H7 Phages: A New Bacteriophage Genus and Taxonomic Classification of T1-Like Phages.</title>
        <authorList>
            <person name="Niu Y.D."/>
            <person name="McAllister T.A."/>
            <person name="Nash J.H."/>
            <person name="Kropinski A.M."/>
            <person name="Stanford K."/>
        </authorList>
    </citation>
    <scope>NUCLEOTIDE SEQUENCE [LARGE SCALE GENOMIC DNA]</scope>
</reference>
<evidence type="ECO:0000313" key="1">
    <source>
        <dbReference type="EMBL" id="AHI60574.1"/>
    </source>
</evidence>
<keyword evidence="2" id="KW-1185">Reference proteome</keyword>